<dbReference type="SUPFAM" id="SSF53041">
    <property type="entry name" value="Resolvase-like"/>
    <property type="match status" value="1"/>
</dbReference>
<dbReference type="InterPro" id="IPR011109">
    <property type="entry name" value="DNA_bind_recombinase_dom"/>
</dbReference>
<dbReference type="Pfam" id="PF00239">
    <property type="entry name" value="Resolvase"/>
    <property type="match status" value="1"/>
</dbReference>
<feature type="domain" description="Recombinase" evidence="4">
    <location>
        <begin position="133"/>
        <end position="198"/>
    </location>
</feature>
<keyword evidence="1" id="KW-0238">DNA-binding</keyword>
<gene>
    <name evidence="5" type="ORF">LZC95_50090</name>
</gene>
<accession>A0ABZ2K789</accession>
<dbReference type="PANTHER" id="PTHR30461:SF2">
    <property type="entry name" value="SERINE RECOMBINASE PINE-RELATED"/>
    <property type="match status" value="1"/>
</dbReference>
<dbReference type="InterPro" id="IPR038109">
    <property type="entry name" value="DNA_bind_recomb_sf"/>
</dbReference>
<proteinExistence type="predicted"/>
<organism evidence="5 6">
    <name type="scientific">Pendulispora brunnea</name>
    <dbReference type="NCBI Taxonomy" id="2905690"/>
    <lineage>
        <taxon>Bacteria</taxon>
        <taxon>Pseudomonadati</taxon>
        <taxon>Myxococcota</taxon>
        <taxon>Myxococcia</taxon>
        <taxon>Myxococcales</taxon>
        <taxon>Sorangiineae</taxon>
        <taxon>Pendulisporaceae</taxon>
        <taxon>Pendulispora</taxon>
    </lineage>
</organism>
<dbReference type="Pfam" id="PF07508">
    <property type="entry name" value="Recombinase"/>
    <property type="match status" value="1"/>
</dbReference>
<dbReference type="InterPro" id="IPR050639">
    <property type="entry name" value="SSR_resolvase"/>
</dbReference>
<dbReference type="Gene3D" id="3.40.50.1390">
    <property type="entry name" value="Resolvase, N-terminal catalytic domain"/>
    <property type="match status" value="1"/>
</dbReference>
<dbReference type="InterPro" id="IPR036162">
    <property type="entry name" value="Resolvase-like_N_sf"/>
</dbReference>
<name>A0ABZ2K789_9BACT</name>
<keyword evidence="2" id="KW-0233">DNA recombination</keyword>
<dbReference type="Proteomes" id="UP001379533">
    <property type="component" value="Chromosome"/>
</dbReference>
<protein>
    <submittedName>
        <fullName evidence="5">Recombinase family protein</fullName>
    </submittedName>
</protein>
<evidence type="ECO:0000256" key="1">
    <source>
        <dbReference type="ARBA" id="ARBA00023125"/>
    </source>
</evidence>
<dbReference type="PROSITE" id="PS51736">
    <property type="entry name" value="RECOMBINASES_3"/>
    <property type="match status" value="1"/>
</dbReference>
<dbReference type="Gene3D" id="3.90.1750.20">
    <property type="entry name" value="Putative Large Serine Recombinase, Chain B, Domain 2"/>
    <property type="match status" value="1"/>
</dbReference>
<dbReference type="PROSITE" id="PS51737">
    <property type="entry name" value="RECOMBINASE_DNA_BIND"/>
    <property type="match status" value="1"/>
</dbReference>
<dbReference type="CDD" id="cd00338">
    <property type="entry name" value="Ser_Recombinase"/>
    <property type="match status" value="1"/>
</dbReference>
<evidence type="ECO:0000259" key="3">
    <source>
        <dbReference type="PROSITE" id="PS51736"/>
    </source>
</evidence>
<dbReference type="InterPro" id="IPR006119">
    <property type="entry name" value="Resolv_N"/>
</dbReference>
<evidence type="ECO:0000313" key="5">
    <source>
        <dbReference type="EMBL" id="WXA94557.1"/>
    </source>
</evidence>
<evidence type="ECO:0000313" key="6">
    <source>
        <dbReference type="Proteomes" id="UP001379533"/>
    </source>
</evidence>
<dbReference type="EMBL" id="CP089982">
    <property type="protein sequence ID" value="WXA94557.1"/>
    <property type="molecule type" value="Genomic_DNA"/>
</dbReference>
<keyword evidence="6" id="KW-1185">Reference proteome</keyword>
<evidence type="ECO:0000256" key="2">
    <source>
        <dbReference type="ARBA" id="ARBA00023172"/>
    </source>
</evidence>
<reference evidence="5 6" key="1">
    <citation type="submission" date="2021-12" db="EMBL/GenBank/DDBJ databases">
        <title>Discovery of the Pendulisporaceae a myxobacterial family with distinct sporulation behavior and unique specialized metabolism.</title>
        <authorList>
            <person name="Garcia R."/>
            <person name="Popoff A."/>
            <person name="Bader C.D."/>
            <person name="Loehr J."/>
            <person name="Walesch S."/>
            <person name="Walt C."/>
            <person name="Boldt J."/>
            <person name="Bunk B."/>
            <person name="Haeckl F.J.F.P.J."/>
            <person name="Gunesch A.P."/>
            <person name="Birkelbach J."/>
            <person name="Nuebel U."/>
            <person name="Pietschmann T."/>
            <person name="Bach T."/>
            <person name="Mueller R."/>
        </authorList>
    </citation>
    <scope>NUCLEOTIDE SEQUENCE [LARGE SCALE GENOMIC DNA]</scope>
    <source>
        <strain evidence="5 6">MSr12523</strain>
    </source>
</reference>
<dbReference type="SMART" id="SM00857">
    <property type="entry name" value="Resolvase"/>
    <property type="match status" value="1"/>
</dbReference>
<feature type="domain" description="Resolvase/invertase-type recombinase catalytic" evidence="3">
    <location>
        <begin position="1"/>
        <end position="126"/>
    </location>
</feature>
<dbReference type="PANTHER" id="PTHR30461">
    <property type="entry name" value="DNA-INVERTASE FROM LAMBDOID PROPHAGE"/>
    <property type="match status" value="1"/>
</dbReference>
<evidence type="ECO:0000259" key="4">
    <source>
        <dbReference type="PROSITE" id="PS51737"/>
    </source>
</evidence>
<sequence length="198" mass="21488">MAIESWAAMNGVRIAGWFEDLGVSGARELEDREGLVAAIASLRVEQAGTLVIAKRDRLARDPAICAMIERAVRQSGGRVVTADGVGNGDGPADAFLRAILDAVAAYERELIRARTRAAMAVKRAKGERTGKTPYGFALADDGIHLVLSETEQEVVAHAKELRARGMSVTKIGRRLEALGILTREGRPWHPQQIVRLLR</sequence>